<dbReference type="AlphaFoldDB" id="A0A0E0BMQ6"/>
<accession>A0A0E0BMQ6</accession>
<evidence type="ECO:0000313" key="2">
    <source>
        <dbReference type="EnsemblPlants" id="OGLUM12G00460.1"/>
    </source>
</evidence>
<reference evidence="2" key="2">
    <citation type="submission" date="2018-05" db="EMBL/GenBank/DDBJ databases">
        <title>OgluRS3 (Oryza glumaepatula Reference Sequence Version 3).</title>
        <authorList>
            <person name="Zhang J."/>
            <person name="Kudrna D."/>
            <person name="Lee S."/>
            <person name="Talag J."/>
            <person name="Welchert J."/>
            <person name="Wing R.A."/>
        </authorList>
    </citation>
    <scope>NUCLEOTIDE SEQUENCE [LARGE SCALE GENOMIC DNA]</scope>
</reference>
<keyword evidence="3" id="KW-1185">Reference proteome</keyword>
<dbReference type="HOGENOM" id="CLU_3071929_0_0_1"/>
<reference evidence="2" key="1">
    <citation type="submission" date="2015-04" db="UniProtKB">
        <authorList>
            <consortium name="EnsemblPlants"/>
        </authorList>
    </citation>
    <scope>IDENTIFICATION</scope>
</reference>
<dbReference type="STRING" id="40148.A0A0E0BMQ6"/>
<protein>
    <submittedName>
        <fullName evidence="2">Uncharacterized protein</fullName>
    </submittedName>
</protein>
<evidence type="ECO:0000256" key="1">
    <source>
        <dbReference type="SAM" id="MobiDB-lite"/>
    </source>
</evidence>
<organism evidence="2">
    <name type="scientific">Oryza glumipatula</name>
    <dbReference type="NCBI Taxonomy" id="40148"/>
    <lineage>
        <taxon>Eukaryota</taxon>
        <taxon>Viridiplantae</taxon>
        <taxon>Streptophyta</taxon>
        <taxon>Embryophyta</taxon>
        <taxon>Tracheophyta</taxon>
        <taxon>Spermatophyta</taxon>
        <taxon>Magnoliopsida</taxon>
        <taxon>Liliopsida</taxon>
        <taxon>Poales</taxon>
        <taxon>Poaceae</taxon>
        <taxon>BOP clade</taxon>
        <taxon>Oryzoideae</taxon>
        <taxon>Oryzeae</taxon>
        <taxon>Oryzinae</taxon>
        <taxon>Oryza</taxon>
    </lineage>
</organism>
<feature type="compositionally biased region" description="Basic and acidic residues" evidence="1">
    <location>
        <begin position="7"/>
        <end position="22"/>
    </location>
</feature>
<sequence length="53" mass="5682">MAAPRASAEKMRDPTEVRKTTKADATMSPPRVSLSEKVRPKAASGGASEGRRR</sequence>
<evidence type="ECO:0000313" key="3">
    <source>
        <dbReference type="Proteomes" id="UP000026961"/>
    </source>
</evidence>
<dbReference type="Proteomes" id="UP000026961">
    <property type="component" value="Chromosome 12"/>
</dbReference>
<proteinExistence type="predicted"/>
<dbReference type="EnsemblPlants" id="OGLUM12G00460.1">
    <property type="protein sequence ID" value="OGLUM12G00460.1"/>
    <property type="gene ID" value="OGLUM12G00460"/>
</dbReference>
<dbReference type="Gramene" id="OGLUM12G00460.1">
    <property type="protein sequence ID" value="OGLUM12G00460.1"/>
    <property type="gene ID" value="OGLUM12G00460"/>
</dbReference>
<feature type="region of interest" description="Disordered" evidence="1">
    <location>
        <begin position="1"/>
        <end position="53"/>
    </location>
</feature>
<name>A0A0E0BMQ6_9ORYZ</name>